<dbReference type="OrthoDB" id="9764669at2"/>
<dbReference type="Gene3D" id="2.40.170.20">
    <property type="entry name" value="TonB-dependent receptor, beta-barrel domain"/>
    <property type="match status" value="1"/>
</dbReference>
<name>A0A6N6M749_9FLAO</name>
<accession>A0A6N6M749</accession>
<dbReference type="PROSITE" id="PS52016">
    <property type="entry name" value="TONB_DEPENDENT_REC_3"/>
    <property type="match status" value="1"/>
</dbReference>
<reference evidence="15 16" key="1">
    <citation type="submission" date="2019-09" db="EMBL/GenBank/DDBJ databases">
        <title>Genomes of Cryomorphaceae.</title>
        <authorList>
            <person name="Bowman J.P."/>
        </authorList>
    </citation>
    <scope>NUCLEOTIDE SEQUENCE [LARGE SCALE GENOMIC DNA]</scope>
    <source>
        <strain evidence="15 16">KCTC 52047</strain>
    </source>
</reference>
<dbReference type="GO" id="GO:0044718">
    <property type="term" value="P:siderophore transmembrane transport"/>
    <property type="evidence" value="ECO:0007669"/>
    <property type="project" value="TreeGrafter"/>
</dbReference>
<dbReference type="PANTHER" id="PTHR30069">
    <property type="entry name" value="TONB-DEPENDENT OUTER MEMBRANE RECEPTOR"/>
    <property type="match status" value="1"/>
</dbReference>
<feature type="domain" description="TonB-dependent receptor plug" evidence="14">
    <location>
        <begin position="114"/>
        <end position="220"/>
    </location>
</feature>
<evidence type="ECO:0000256" key="10">
    <source>
        <dbReference type="PROSITE-ProRule" id="PRU01360"/>
    </source>
</evidence>
<keyword evidence="6 11" id="KW-0798">TonB box</keyword>
<comment type="caution">
    <text evidence="15">The sequence shown here is derived from an EMBL/GenBank/DDBJ whole genome shotgun (WGS) entry which is preliminary data.</text>
</comment>
<comment type="similarity">
    <text evidence="10 11">Belongs to the TonB-dependent receptor family.</text>
</comment>
<dbReference type="GO" id="GO:0009279">
    <property type="term" value="C:cell outer membrane"/>
    <property type="evidence" value="ECO:0007669"/>
    <property type="project" value="UniProtKB-SubCell"/>
</dbReference>
<evidence type="ECO:0000256" key="12">
    <source>
        <dbReference type="SAM" id="SignalP"/>
    </source>
</evidence>
<evidence type="ECO:0000256" key="5">
    <source>
        <dbReference type="ARBA" id="ARBA00022729"/>
    </source>
</evidence>
<dbReference type="InterPro" id="IPR010917">
    <property type="entry name" value="TonB_rcpt_CS"/>
</dbReference>
<feature type="domain" description="TonB-dependent receptor-like beta-barrel" evidence="13">
    <location>
        <begin position="311"/>
        <end position="774"/>
    </location>
</feature>
<dbReference type="Proteomes" id="UP000435357">
    <property type="component" value="Unassembled WGS sequence"/>
</dbReference>
<keyword evidence="9 10" id="KW-0998">Cell outer membrane</keyword>
<keyword evidence="3 10" id="KW-1134">Transmembrane beta strand</keyword>
<dbReference type="InterPro" id="IPR037066">
    <property type="entry name" value="Plug_dom_sf"/>
</dbReference>
<organism evidence="15 16">
    <name type="scientific">Salibacter halophilus</name>
    <dbReference type="NCBI Taxonomy" id="1803916"/>
    <lineage>
        <taxon>Bacteria</taxon>
        <taxon>Pseudomonadati</taxon>
        <taxon>Bacteroidota</taxon>
        <taxon>Flavobacteriia</taxon>
        <taxon>Flavobacteriales</taxon>
        <taxon>Salibacteraceae</taxon>
        <taxon>Salibacter</taxon>
    </lineage>
</organism>
<sequence>MKRYLILWLLMGFSYAGFSQEVTVTSAASDQPIELVTFSSQNPKVFTTTNADGRADISKFQGSELIEIRILGYKTRRMSYEKLKAEGFSIQLEPSNLSLGEVVVSANRWNQSSSKVPSKITSISSREVALQNPQTAADLLDVSGEVFVQKSQQGGGSPMIRGFATNRLLYTVDGVRMNTAIFRGGNIQNVISLDPFAVENTEVLFGSGSVIYGSDAIGGVMSFQTLSPQLSLTDDPLIKGNAVARYSSANNEKTGHFDVNIGWKKWALVTSFSSNDYGNLRMGTDGPSEYKLPYHVERISGIDQVVENEDPFVQNPSGYAQQNLMQKVRFRPNENWDFEYGFHYSETTEYGRFDRHLRTRNGRPRYAKWSYGPQKWMMNNLKITNSSSNVLYDEMTIRLAQQYFEESRIDRSFNDDEERNRIEQVDAYSANLDFAKSVGEKHQLYYGAEAVLNDVTSTAYNENIISGNRSAIGTRYPQSTWASYAAYLTDHYQVSEKVMLQAGVRYNHYVIESEFDTGFYDFPFTEANINNGSVTGNLGLVYRPTTSWVIKANASTAFRAPNVDDIGKVFDSEPGAVVVPNPDLEAEYAYSADLGIAKKFGDVVKVDVTAFYTLLDNALVRRDYTLDGQDSIMYDGIMSRVQSIQNAATANVYGVQAGIEIHLPAGFELSSDFNYQKGEEELDDGSTSASRHAAPWFGVSRLTYRANNLSLQLYSRYSGKIEYDELAVTEQGKPELYANDGNGNHYSPSWYTVNVKANYRLTENLSVSGGVENITDQLYRPYSSGIAAPGRNFILSLRANF</sequence>
<dbReference type="SUPFAM" id="SSF56935">
    <property type="entry name" value="Porins"/>
    <property type="match status" value="1"/>
</dbReference>
<evidence type="ECO:0000256" key="9">
    <source>
        <dbReference type="ARBA" id="ARBA00023237"/>
    </source>
</evidence>
<dbReference type="CDD" id="cd01347">
    <property type="entry name" value="ligand_gated_channel"/>
    <property type="match status" value="1"/>
</dbReference>
<keyword evidence="4 10" id="KW-0812">Transmembrane</keyword>
<dbReference type="RefSeq" id="WP_151168579.1">
    <property type="nucleotide sequence ID" value="NZ_WACR01000007.1"/>
</dbReference>
<proteinExistence type="inferred from homology"/>
<evidence type="ECO:0000259" key="13">
    <source>
        <dbReference type="Pfam" id="PF00593"/>
    </source>
</evidence>
<dbReference type="Pfam" id="PF07715">
    <property type="entry name" value="Plug"/>
    <property type="match status" value="1"/>
</dbReference>
<evidence type="ECO:0000313" key="15">
    <source>
        <dbReference type="EMBL" id="KAB1063784.1"/>
    </source>
</evidence>
<feature type="chain" id="PRO_5027021451" evidence="12">
    <location>
        <begin position="20"/>
        <end position="801"/>
    </location>
</feature>
<dbReference type="Pfam" id="PF00593">
    <property type="entry name" value="TonB_dep_Rec_b-barrel"/>
    <property type="match status" value="1"/>
</dbReference>
<evidence type="ECO:0000256" key="4">
    <source>
        <dbReference type="ARBA" id="ARBA00022692"/>
    </source>
</evidence>
<evidence type="ECO:0000256" key="1">
    <source>
        <dbReference type="ARBA" id="ARBA00004571"/>
    </source>
</evidence>
<keyword evidence="2 10" id="KW-0813">Transport</keyword>
<keyword evidence="8 15" id="KW-0675">Receptor</keyword>
<evidence type="ECO:0000256" key="2">
    <source>
        <dbReference type="ARBA" id="ARBA00022448"/>
    </source>
</evidence>
<protein>
    <submittedName>
        <fullName evidence="15">TonB-dependent receptor plug domain-containing protein</fullName>
    </submittedName>
</protein>
<dbReference type="InterPro" id="IPR000531">
    <property type="entry name" value="Beta-barrel_TonB"/>
</dbReference>
<dbReference type="Gene3D" id="2.170.130.10">
    <property type="entry name" value="TonB-dependent receptor, plug domain"/>
    <property type="match status" value="1"/>
</dbReference>
<dbReference type="InterPro" id="IPR036942">
    <property type="entry name" value="Beta-barrel_TonB_sf"/>
</dbReference>
<evidence type="ECO:0000256" key="3">
    <source>
        <dbReference type="ARBA" id="ARBA00022452"/>
    </source>
</evidence>
<evidence type="ECO:0000256" key="6">
    <source>
        <dbReference type="ARBA" id="ARBA00023077"/>
    </source>
</evidence>
<evidence type="ECO:0000256" key="7">
    <source>
        <dbReference type="ARBA" id="ARBA00023136"/>
    </source>
</evidence>
<evidence type="ECO:0000313" key="16">
    <source>
        <dbReference type="Proteomes" id="UP000435357"/>
    </source>
</evidence>
<evidence type="ECO:0000256" key="8">
    <source>
        <dbReference type="ARBA" id="ARBA00023170"/>
    </source>
</evidence>
<keyword evidence="7 10" id="KW-0472">Membrane</keyword>
<dbReference type="GO" id="GO:0015344">
    <property type="term" value="F:siderophore uptake transmembrane transporter activity"/>
    <property type="evidence" value="ECO:0007669"/>
    <property type="project" value="TreeGrafter"/>
</dbReference>
<evidence type="ECO:0000256" key="11">
    <source>
        <dbReference type="RuleBase" id="RU003357"/>
    </source>
</evidence>
<keyword evidence="16" id="KW-1185">Reference proteome</keyword>
<dbReference type="InterPro" id="IPR012910">
    <property type="entry name" value="Plug_dom"/>
</dbReference>
<dbReference type="PANTHER" id="PTHR30069:SF29">
    <property type="entry name" value="HEMOGLOBIN AND HEMOGLOBIN-HAPTOGLOBIN-BINDING PROTEIN 1-RELATED"/>
    <property type="match status" value="1"/>
</dbReference>
<dbReference type="InterPro" id="IPR039426">
    <property type="entry name" value="TonB-dep_rcpt-like"/>
</dbReference>
<dbReference type="EMBL" id="WACR01000007">
    <property type="protein sequence ID" value="KAB1063784.1"/>
    <property type="molecule type" value="Genomic_DNA"/>
</dbReference>
<keyword evidence="5 12" id="KW-0732">Signal</keyword>
<gene>
    <name evidence="15" type="ORF">F3059_09455</name>
</gene>
<evidence type="ECO:0000259" key="14">
    <source>
        <dbReference type="Pfam" id="PF07715"/>
    </source>
</evidence>
<feature type="signal peptide" evidence="12">
    <location>
        <begin position="1"/>
        <end position="19"/>
    </location>
</feature>
<dbReference type="AlphaFoldDB" id="A0A6N6M749"/>
<comment type="subcellular location">
    <subcellularLocation>
        <location evidence="1 10">Cell outer membrane</location>
        <topology evidence="1 10">Multi-pass membrane protein</topology>
    </subcellularLocation>
</comment>
<dbReference type="PROSITE" id="PS01156">
    <property type="entry name" value="TONB_DEPENDENT_REC_2"/>
    <property type="match status" value="1"/>
</dbReference>